<comment type="caution">
    <text evidence="1">The sequence shown here is derived from an EMBL/GenBank/DDBJ whole genome shotgun (WGS) entry which is preliminary data.</text>
</comment>
<evidence type="ECO:0000313" key="2">
    <source>
        <dbReference type="Proteomes" id="UP000027466"/>
    </source>
</evidence>
<sequence length="205" mass="22382">MPKSKSRDACELGIAFIDAQLLTLYTHASLLADWIEKGEKTPDPSAAQRLFTVKRAHPERHAHSEDGTPTKSAPPALSLSWPEFGDASQRMAFALRVPNTNAIIAVADFFEVHQMSSSRTPEVQFLMRLRDAALNDNTFRISTDEYLPHAAYGGLIVDEKLNGTLLLGDGVKPGFMELGDTVGLLRYLANLLRSMQTVISAGDAG</sequence>
<keyword evidence="2" id="KW-1185">Reference proteome</keyword>
<name>A0A069PQA9_9BURK</name>
<evidence type="ECO:0000313" key="1">
    <source>
        <dbReference type="EMBL" id="KDR42790.1"/>
    </source>
</evidence>
<accession>A0A069PQA9</accession>
<protein>
    <submittedName>
        <fullName evidence="1">Uncharacterized protein</fullName>
    </submittedName>
</protein>
<organism evidence="1 2">
    <name type="scientific">Caballeronia glathei</name>
    <dbReference type="NCBI Taxonomy" id="60547"/>
    <lineage>
        <taxon>Bacteria</taxon>
        <taxon>Pseudomonadati</taxon>
        <taxon>Pseudomonadota</taxon>
        <taxon>Betaproteobacteria</taxon>
        <taxon>Burkholderiales</taxon>
        <taxon>Burkholderiaceae</taxon>
        <taxon>Caballeronia</taxon>
    </lineage>
</organism>
<reference evidence="1 2" key="1">
    <citation type="submission" date="2014-03" db="EMBL/GenBank/DDBJ databases">
        <title>Draft Genome Sequences of Four Burkholderia Strains.</title>
        <authorList>
            <person name="Liu X.Y."/>
            <person name="Li C.X."/>
            <person name="Xu J.H."/>
        </authorList>
    </citation>
    <scope>NUCLEOTIDE SEQUENCE [LARGE SCALE GENOMIC DNA]</scope>
    <source>
        <strain evidence="1 2">DSM 50014</strain>
    </source>
</reference>
<dbReference type="Proteomes" id="UP000027466">
    <property type="component" value="Unassembled WGS sequence"/>
</dbReference>
<proteinExistence type="predicted"/>
<dbReference type="EMBL" id="JFHC01000013">
    <property type="protein sequence ID" value="KDR42790.1"/>
    <property type="molecule type" value="Genomic_DNA"/>
</dbReference>
<gene>
    <name evidence="1" type="ORF">BG61_06500</name>
</gene>
<dbReference type="AlphaFoldDB" id="A0A069PQA9"/>
<dbReference type="RefSeq" id="WP_035938513.1">
    <property type="nucleotide sequence ID" value="NZ_CCNS02000118.1"/>
</dbReference>